<accession>A0A8S4PP84</accession>
<feature type="compositionally biased region" description="Polar residues" evidence="1">
    <location>
        <begin position="117"/>
        <end position="129"/>
    </location>
</feature>
<feature type="region of interest" description="Disordered" evidence="1">
    <location>
        <begin position="59"/>
        <end position="129"/>
    </location>
</feature>
<dbReference type="AlphaFoldDB" id="A0A8S4PP84"/>
<gene>
    <name evidence="2" type="ORF">OFUS_LOCUS20531</name>
</gene>
<dbReference type="Proteomes" id="UP000749559">
    <property type="component" value="Unassembled WGS sequence"/>
</dbReference>
<evidence type="ECO:0000313" key="3">
    <source>
        <dbReference type="Proteomes" id="UP000749559"/>
    </source>
</evidence>
<evidence type="ECO:0000313" key="2">
    <source>
        <dbReference type="EMBL" id="CAH1796080.1"/>
    </source>
</evidence>
<evidence type="ECO:0000256" key="1">
    <source>
        <dbReference type="SAM" id="MobiDB-lite"/>
    </source>
</evidence>
<organism evidence="2 3">
    <name type="scientific">Owenia fusiformis</name>
    <name type="common">Polychaete worm</name>
    <dbReference type="NCBI Taxonomy" id="6347"/>
    <lineage>
        <taxon>Eukaryota</taxon>
        <taxon>Metazoa</taxon>
        <taxon>Spiralia</taxon>
        <taxon>Lophotrochozoa</taxon>
        <taxon>Annelida</taxon>
        <taxon>Polychaeta</taxon>
        <taxon>Sedentaria</taxon>
        <taxon>Canalipalpata</taxon>
        <taxon>Sabellida</taxon>
        <taxon>Oweniida</taxon>
        <taxon>Oweniidae</taxon>
        <taxon>Owenia</taxon>
    </lineage>
</organism>
<name>A0A8S4PP84_OWEFU</name>
<keyword evidence="3" id="KW-1185">Reference proteome</keyword>
<protein>
    <submittedName>
        <fullName evidence="2">Uncharacterized protein</fullName>
    </submittedName>
</protein>
<proteinExistence type="predicted"/>
<feature type="compositionally biased region" description="Basic residues" evidence="1">
    <location>
        <begin position="92"/>
        <end position="116"/>
    </location>
</feature>
<reference evidence="2" key="1">
    <citation type="submission" date="2022-03" db="EMBL/GenBank/DDBJ databases">
        <authorList>
            <person name="Martin C."/>
        </authorList>
    </citation>
    <scope>NUCLEOTIDE SEQUENCE</scope>
</reference>
<sequence>MKVVPYVDNADKWHKIIRAARMNNITTQVGFGKHRTGYIPVNAIKQPVHMISPLQAVVDRAKSQMKQQKEESRDQDLGSYKLKRITSPMSVKRSKPKKKVPKTSSKRNNKKPKRRLGQSTSPKSAWNSN</sequence>
<dbReference type="EMBL" id="CAIIXF020000010">
    <property type="protein sequence ID" value="CAH1796080.1"/>
    <property type="molecule type" value="Genomic_DNA"/>
</dbReference>
<feature type="compositionally biased region" description="Basic and acidic residues" evidence="1">
    <location>
        <begin position="59"/>
        <end position="76"/>
    </location>
</feature>
<comment type="caution">
    <text evidence="2">The sequence shown here is derived from an EMBL/GenBank/DDBJ whole genome shotgun (WGS) entry which is preliminary data.</text>
</comment>